<comment type="similarity">
    <text evidence="1">Belongs to the beta-class carbonic anhydrase family.</text>
</comment>
<dbReference type="AlphaFoldDB" id="A0A2S7U5Z3"/>
<dbReference type="PANTHER" id="PTHR11002">
    <property type="entry name" value="CARBONIC ANHYDRASE"/>
    <property type="match status" value="1"/>
</dbReference>
<proteinExistence type="inferred from homology"/>
<dbReference type="Proteomes" id="UP000239907">
    <property type="component" value="Unassembled WGS sequence"/>
</dbReference>
<dbReference type="InterPro" id="IPR036874">
    <property type="entry name" value="Carbonic_anhydrase_sf"/>
</dbReference>
<dbReference type="EMBL" id="MQWA01000001">
    <property type="protein sequence ID" value="PQJ30418.1"/>
    <property type="molecule type" value="Genomic_DNA"/>
</dbReference>
<feature type="binding site" evidence="2">
    <location>
        <position position="72"/>
    </location>
    <ligand>
        <name>Zn(2+)</name>
        <dbReference type="ChEBI" id="CHEBI:29105"/>
    </ligand>
</feature>
<name>A0A2S7U5Z3_9BACT</name>
<evidence type="ECO:0000313" key="3">
    <source>
        <dbReference type="EMBL" id="PQJ30418.1"/>
    </source>
</evidence>
<evidence type="ECO:0000256" key="1">
    <source>
        <dbReference type="ARBA" id="ARBA00006217"/>
    </source>
</evidence>
<feature type="binding site" evidence="2">
    <location>
        <position position="123"/>
    </location>
    <ligand>
        <name>Zn(2+)</name>
        <dbReference type="ChEBI" id="CHEBI:29105"/>
    </ligand>
</feature>
<feature type="binding site" evidence="2">
    <location>
        <position position="126"/>
    </location>
    <ligand>
        <name>Zn(2+)</name>
        <dbReference type="ChEBI" id="CHEBI:29105"/>
    </ligand>
</feature>
<dbReference type="SMART" id="SM00947">
    <property type="entry name" value="Pro_CA"/>
    <property type="match status" value="1"/>
</dbReference>
<keyword evidence="2" id="KW-0862">Zinc</keyword>
<keyword evidence="2" id="KW-0479">Metal-binding</keyword>
<dbReference type="NCBIfam" id="NF011765">
    <property type="entry name" value="PRK15219.1"/>
    <property type="match status" value="1"/>
</dbReference>
<dbReference type="SUPFAM" id="SSF53056">
    <property type="entry name" value="beta-carbonic anhydrase, cab"/>
    <property type="match status" value="1"/>
</dbReference>
<dbReference type="GO" id="GO:0008270">
    <property type="term" value="F:zinc ion binding"/>
    <property type="evidence" value="ECO:0007669"/>
    <property type="project" value="InterPro"/>
</dbReference>
<dbReference type="Gene3D" id="3.40.1050.10">
    <property type="entry name" value="Carbonic anhydrase"/>
    <property type="match status" value="1"/>
</dbReference>
<dbReference type="InterPro" id="IPR001765">
    <property type="entry name" value="Carbonic_anhydrase"/>
</dbReference>
<comment type="caution">
    <text evidence="3">The sequence shown here is derived from an EMBL/GenBank/DDBJ whole genome shotgun (WGS) entry which is preliminary data.</text>
</comment>
<reference evidence="3 4" key="1">
    <citation type="submission" date="2016-12" db="EMBL/GenBank/DDBJ databases">
        <title>Study of bacterial adaptation to deep sea.</title>
        <authorList>
            <person name="Song J."/>
            <person name="Yoshizawa S."/>
            <person name="Kogure K."/>
        </authorList>
    </citation>
    <scope>NUCLEOTIDE SEQUENCE [LARGE SCALE GENOMIC DNA]</scope>
    <source>
        <strain evidence="3 4">SAORIC-165</strain>
    </source>
</reference>
<dbReference type="PANTHER" id="PTHR11002:SF79">
    <property type="entry name" value="CARBONIC ANHYDRASE 2"/>
    <property type="match status" value="1"/>
</dbReference>
<dbReference type="CDD" id="cd03378">
    <property type="entry name" value="beta_CA_cladeC"/>
    <property type="match status" value="1"/>
</dbReference>
<dbReference type="GO" id="GO:0004089">
    <property type="term" value="F:carbonate dehydratase activity"/>
    <property type="evidence" value="ECO:0007669"/>
    <property type="project" value="InterPro"/>
</dbReference>
<gene>
    <name evidence="3" type="ORF">BSZ32_17565</name>
</gene>
<protein>
    <submittedName>
        <fullName evidence="3">Carbonic anhydrase</fullName>
    </submittedName>
</protein>
<comment type="cofactor">
    <cofactor evidence="2">
        <name>Zn(2+)</name>
        <dbReference type="ChEBI" id="CHEBI:29105"/>
    </cofactor>
    <text evidence="2">Binds 1 zinc ion per subunit.</text>
</comment>
<dbReference type="Pfam" id="PF00484">
    <property type="entry name" value="Pro_CA"/>
    <property type="match status" value="1"/>
</dbReference>
<keyword evidence="4" id="KW-1185">Reference proteome</keyword>
<accession>A0A2S7U5Z3</accession>
<evidence type="ECO:0000256" key="2">
    <source>
        <dbReference type="PIRSR" id="PIRSR601765-1"/>
    </source>
</evidence>
<evidence type="ECO:0000313" key="4">
    <source>
        <dbReference type="Proteomes" id="UP000239907"/>
    </source>
</evidence>
<organism evidence="3 4">
    <name type="scientific">Rubritalea profundi</name>
    <dbReference type="NCBI Taxonomy" id="1658618"/>
    <lineage>
        <taxon>Bacteria</taxon>
        <taxon>Pseudomonadati</taxon>
        <taxon>Verrucomicrobiota</taxon>
        <taxon>Verrucomicrobiia</taxon>
        <taxon>Verrucomicrobiales</taxon>
        <taxon>Rubritaleaceae</taxon>
        <taxon>Rubritalea</taxon>
    </lineage>
</organism>
<sequence>MSVTSLRLAFSASAQTSIETQKSITPKAVLSELLEGNKRYMKGDVTSPEILKRIEATTKGQHPKAVTLSCLDSRVPVEIVFDQGIGDLFVGRVAGNVENVDQLRSMEFATKLAGSKLVMVLGHTACGAVKGACDHAEMGNLTALLAKIKPAVEAVKGHEEKGRNSKNIEFVNDVVEANVRQTVSDIRERSKVLADLEKSGDIMIVGAVYDLHTGGVTLLK</sequence>
<feature type="binding site" evidence="2">
    <location>
        <position position="70"/>
    </location>
    <ligand>
        <name>Zn(2+)</name>
        <dbReference type="ChEBI" id="CHEBI:29105"/>
    </ligand>
</feature>